<protein>
    <submittedName>
        <fullName evidence="1">Uncharacterized protein</fullName>
    </submittedName>
</protein>
<organism evidence="1 2">
    <name type="scientific">Streptomyces stramineus</name>
    <dbReference type="NCBI Taxonomy" id="173861"/>
    <lineage>
        <taxon>Bacteria</taxon>
        <taxon>Bacillati</taxon>
        <taxon>Actinomycetota</taxon>
        <taxon>Actinomycetes</taxon>
        <taxon>Kitasatosporales</taxon>
        <taxon>Streptomycetaceae</taxon>
        <taxon>Streptomyces</taxon>
    </lineage>
</organism>
<evidence type="ECO:0000313" key="2">
    <source>
        <dbReference type="Proteomes" id="UP001499895"/>
    </source>
</evidence>
<gene>
    <name evidence="1" type="ORF">GCM10009544_48910</name>
</gene>
<accession>A0ABN1APJ2</accession>
<keyword evidence="2" id="KW-1185">Reference proteome</keyword>
<sequence length="59" mass="6434">MTLLFKGLREGRAHSPAAHDHNVHDDYPVLRTTALTCTNNLLTSSFVVLNDGSRARGSV</sequence>
<dbReference type="Proteomes" id="UP001499895">
    <property type="component" value="Unassembled WGS sequence"/>
</dbReference>
<name>A0ABN1APJ2_9ACTN</name>
<evidence type="ECO:0000313" key="1">
    <source>
        <dbReference type="EMBL" id="GAA0481241.1"/>
    </source>
</evidence>
<reference evidence="1 2" key="1">
    <citation type="journal article" date="2019" name="Int. J. Syst. Evol. Microbiol.">
        <title>The Global Catalogue of Microorganisms (GCM) 10K type strain sequencing project: providing services to taxonomists for standard genome sequencing and annotation.</title>
        <authorList>
            <consortium name="The Broad Institute Genomics Platform"/>
            <consortium name="The Broad Institute Genome Sequencing Center for Infectious Disease"/>
            <person name="Wu L."/>
            <person name="Ma J."/>
        </authorList>
    </citation>
    <scope>NUCLEOTIDE SEQUENCE [LARGE SCALE GENOMIC DNA]</scope>
    <source>
        <strain evidence="1 2">JCM 10649</strain>
    </source>
</reference>
<proteinExistence type="predicted"/>
<comment type="caution">
    <text evidence="1">The sequence shown here is derived from an EMBL/GenBank/DDBJ whole genome shotgun (WGS) entry which is preliminary data.</text>
</comment>
<dbReference type="EMBL" id="BAAAHB010000070">
    <property type="protein sequence ID" value="GAA0481241.1"/>
    <property type="molecule type" value="Genomic_DNA"/>
</dbReference>